<feature type="binding site" evidence="7">
    <location>
        <begin position="34"/>
        <end position="36"/>
    </location>
    <ligand>
        <name>S-adenosyl-L-methionine</name>
        <dbReference type="ChEBI" id="CHEBI:59789"/>
    </ligand>
</feature>
<organism evidence="8 9">
    <name type="scientific">Campylobacter avium LMG 24591</name>
    <dbReference type="NCBI Taxonomy" id="522484"/>
    <lineage>
        <taxon>Bacteria</taxon>
        <taxon>Pseudomonadati</taxon>
        <taxon>Campylobacterota</taxon>
        <taxon>Epsilonproteobacteria</taxon>
        <taxon>Campylobacterales</taxon>
        <taxon>Campylobacteraceae</taxon>
        <taxon>Campylobacter</taxon>
    </lineage>
</organism>
<feature type="binding site" evidence="7">
    <location>
        <position position="53"/>
    </location>
    <ligand>
        <name>S-adenosyl-L-methionine</name>
        <dbReference type="ChEBI" id="CHEBI:59789"/>
    </ligand>
</feature>
<reference evidence="8 9" key="1">
    <citation type="submission" date="2017-07" db="EMBL/GenBank/DDBJ databases">
        <title>Analysis of two Campylobacter avium genomes and identification of a novel hippuricase gene.</title>
        <authorList>
            <person name="Miller W.G."/>
            <person name="Chapman M.H."/>
            <person name="Yee E."/>
            <person name="Revez J."/>
            <person name="Bono J.L."/>
            <person name="Rossi M."/>
        </authorList>
    </citation>
    <scope>NUCLEOTIDE SEQUENCE [LARGE SCALE GENOMIC DNA]</scope>
    <source>
        <strain evidence="8 9">LMG 24591</strain>
    </source>
</reference>
<dbReference type="SUPFAM" id="SSF53335">
    <property type="entry name" value="S-adenosyl-L-methionine-dependent methyltransferases"/>
    <property type="match status" value="1"/>
</dbReference>
<dbReference type="EC" id="2.1.1.199" evidence="7"/>
<evidence type="ECO:0000256" key="5">
    <source>
        <dbReference type="ARBA" id="ARBA00022679"/>
    </source>
</evidence>
<dbReference type="KEGG" id="cavi:CAV_0654"/>
<feature type="binding site" evidence="7">
    <location>
        <position position="101"/>
    </location>
    <ligand>
        <name>S-adenosyl-L-methionine</name>
        <dbReference type="ChEBI" id="CHEBI:59789"/>
    </ligand>
</feature>
<dbReference type="PANTHER" id="PTHR11265:SF0">
    <property type="entry name" value="12S RRNA N4-METHYLCYTIDINE METHYLTRANSFERASE"/>
    <property type="match status" value="1"/>
</dbReference>
<keyword evidence="2 7" id="KW-0963">Cytoplasm</keyword>
<dbReference type="Proteomes" id="UP000201169">
    <property type="component" value="Chromosome"/>
</dbReference>
<keyword evidence="4 7" id="KW-0489">Methyltransferase</keyword>
<evidence type="ECO:0000256" key="7">
    <source>
        <dbReference type="HAMAP-Rule" id="MF_01007"/>
    </source>
</evidence>
<evidence type="ECO:0000313" key="9">
    <source>
        <dbReference type="Proteomes" id="UP000201169"/>
    </source>
</evidence>
<proteinExistence type="inferred from homology"/>
<evidence type="ECO:0000313" key="8">
    <source>
        <dbReference type="EMBL" id="ASQ30320.1"/>
    </source>
</evidence>
<comment type="function">
    <text evidence="7">Specifically methylates the N4 position of cytidine in position 1402 (C1402) of 16S rRNA.</text>
</comment>
<dbReference type="Gene3D" id="3.40.50.150">
    <property type="entry name" value="Vaccinia Virus protein VP39"/>
    <property type="match status" value="1"/>
</dbReference>
<dbReference type="InterPro" id="IPR029063">
    <property type="entry name" value="SAM-dependent_MTases_sf"/>
</dbReference>
<dbReference type="Pfam" id="PF01795">
    <property type="entry name" value="Methyltransf_5"/>
    <property type="match status" value="1"/>
</dbReference>
<dbReference type="NCBIfam" id="TIGR00006">
    <property type="entry name" value="16S rRNA (cytosine(1402)-N(4))-methyltransferase RsmH"/>
    <property type="match status" value="1"/>
</dbReference>
<gene>
    <name evidence="7 8" type="primary">rsmH</name>
    <name evidence="8" type="ORF">CAV_0654</name>
</gene>
<protein>
    <recommendedName>
        <fullName evidence="7">Ribosomal RNA small subunit methyltransferase H</fullName>
        <ecNumber evidence="7">2.1.1.199</ecNumber>
    </recommendedName>
    <alternativeName>
        <fullName evidence="7">16S rRNA m(4)C1402 methyltransferase</fullName>
    </alternativeName>
    <alternativeName>
        <fullName evidence="7">rRNA (cytosine-N(4)-)-methyltransferase RsmH</fullName>
    </alternativeName>
</protein>
<name>A0A222MXC6_9BACT</name>
<dbReference type="RefSeq" id="WP_094325086.1">
    <property type="nucleotide sequence ID" value="NZ_CP022347.1"/>
</dbReference>
<dbReference type="InterPro" id="IPR002903">
    <property type="entry name" value="RsmH"/>
</dbReference>
<keyword evidence="5 7" id="KW-0808">Transferase</keyword>
<dbReference type="PANTHER" id="PTHR11265">
    <property type="entry name" value="S-ADENOSYL-METHYLTRANSFERASE MRAW"/>
    <property type="match status" value="1"/>
</dbReference>
<feature type="binding site" evidence="7">
    <location>
        <position position="80"/>
    </location>
    <ligand>
        <name>S-adenosyl-L-methionine</name>
        <dbReference type="ChEBI" id="CHEBI:59789"/>
    </ligand>
</feature>
<keyword evidence="9" id="KW-1185">Reference proteome</keyword>
<comment type="catalytic activity">
    <reaction evidence="7">
        <text>cytidine(1402) in 16S rRNA + S-adenosyl-L-methionine = N(4)-methylcytidine(1402) in 16S rRNA + S-adenosyl-L-homocysteine + H(+)</text>
        <dbReference type="Rhea" id="RHEA:42928"/>
        <dbReference type="Rhea" id="RHEA-COMP:10286"/>
        <dbReference type="Rhea" id="RHEA-COMP:10287"/>
        <dbReference type="ChEBI" id="CHEBI:15378"/>
        <dbReference type="ChEBI" id="CHEBI:57856"/>
        <dbReference type="ChEBI" id="CHEBI:59789"/>
        <dbReference type="ChEBI" id="CHEBI:74506"/>
        <dbReference type="ChEBI" id="CHEBI:82748"/>
        <dbReference type="EC" id="2.1.1.199"/>
    </reaction>
</comment>
<accession>A0A222MXC6</accession>
<dbReference type="Gene3D" id="1.10.150.170">
    <property type="entry name" value="Putative methyltransferase TM0872, insert domain"/>
    <property type="match status" value="1"/>
</dbReference>
<comment type="similarity">
    <text evidence="1 7">Belongs to the methyltransferase superfamily. RsmH family.</text>
</comment>
<evidence type="ECO:0000256" key="4">
    <source>
        <dbReference type="ARBA" id="ARBA00022603"/>
    </source>
</evidence>
<dbReference type="GO" id="GO:0070475">
    <property type="term" value="P:rRNA base methylation"/>
    <property type="evidence" value="ECO:0007669"/>
    <property type="project" value="UniProtKB-UniRule"/>
</dbReference>
<sequence>MSCKHIPVLLDEVLKCTKDIDENACMLDCTLGFAGHSKAMLENTKNTKLIACDKDDEAISFAKEELKNFKDRVKIFKSDFKDIFKKLNADEIKSLRLILADIGLSSYQLDKDERGFSIRSNFLDMRMDTSLDLDAKTVINTYSKEQLAELFINYAQLKDAKNLAEKICAYRQKHYISSAKELAQLIGNEKLKNRSILKSVLVFQALRIEVNQELKALQELLETVSKAGLRNCKLLIISFHSLEDALVKTAFKQWAKSCICDENLYKCVCGNNHSLGKIINKKPLVASSSEIKMNSRSSCAKMRVFHFI</sequence>
<dbReference type="AlphaFoldDB" id="A0A222MXC6"/>
<dbReference type="HAMAP" id="MF_01007">
    <property type="entry name" value="16SrRNA_methyltr_H"/>
    <property type="match status" value="1"/>
</dbReference>
<evidence type="ECO:0000256" key="3">
    <source>
        <dbReference type="ARBA" id="ARBA00022552"/>
    </source>
</evidence>
<dbReference type="InterPro" id="IPR023397">
    <property type="entry name" value="SAM-dep_MeTrfase_MraW_recog"/>
</dbReference>
<evidence type="ECO:0000256" key="1">
    <source>
        <dbReference type="ARBA" id="ARBA00010396"/>
    </source>
</evidence>
<dbReference type="GO" id="GO:0071424">
    <property type="term" value="F:rRNA (cytosine-N4-)-methyltransferase activity"/>
    <property type="evidence" value="ECO:0007669"/>
    <property type="project" value="UniProtKB-UniRule"/>
</dbReference>
<dbReference type="EMBL" id="CP022347">
    <property type="protein sequence ID" value="ASQ30320.1"/>
    <property type="molecule type" value="Genomic_DNA"/>
</dbReference>
<evidence type="ECO:0000256" key="2">
    <source>
        <dbReference type="ARBA" id="ARBA00022490"/>
    </source>
</evidence>
<feature type="binding site" evidence="7">
    <location>
        <position position="108"/>
    </location>
    <ligand>
        <name>S-adenosyl-L-methionine</name>
        <dbReference type="ChEBI" id="CHEBI:59789"/>
    </ligand>
</feature>
<keyword evidence="3 7" id="KW-0698">rRNA processing</keyword>
<comment type="subcellular location">
    <subcellularLocation>
        <location evidence="7">Cytoplasm</location>
    </subcellularLocation>
</comment>
<dbReference type="PIRSF" id="PIRSF004486">
    <property type="entry name" value="MraW"/>
    <property type="match status" value="1"/>
</dbReference>
<dbReference type="OrthoDB" id="9806637at2"/>
<dbReference type="GO" id="GO:0005737">
    <property type="term" value="C:cytoplasm"/>
    <property type="evidence" value="ECO:0007669"/>
    <property type="project" value="UniProtKB-SubCell"/>
</dbReference>
<keyword evidence="6 7" id="KW-0949">S-adenosyl-L-methionine</keyword>
<evidence type="ECO:0000256" key="6">
    <source>
        <dbReference type="ARBA" id="ARBA00022691"/>
    </source>
</evidence>
<dbReference type="SUPFAM" id="SSF81799">
    <property type="entry name" value="Putative methyltransferase TM0872, insert domain"/>
    <property type="match status" value="1"/>
</dbReference>